<evidence type="ECO:0000313" key="2">
    <source>
        <dbReference type="Proteomes" id="UP001246858"/>
    </source>
</evidence>
<sequence>MIRRLLLSFFLLSSTYLSVSAQQQPRLQWSINDSWKYLPQGADFAQRPKSDDSKWQSVNIPHTWNAKDPFDDDETSRRDISWYRKRLLLDQRFRNKKIYLNFEGAYQVADVYVNGVFAGQHKGGYTAFTLDITHLVKLGDSPAENLIAVQLNNAQDNFIPPLSIGYASYGGIYRDAWLISTNKLHYKLLDHGSSGIFISTPRVDSTAALVNIRGTVNNDDEVERKLEMLHLIYDARGKEISRIHKSYTVAAGREMVFALDLPEIRKPELWSPDKPYLYTVKSQLLENGQIIDELNNPLGFRWYSFDANKGFSLNGKKLVLKGTNRHQDMKDHGDALSAEDHYRDLKLIKDMGCNFLRLAHYPQAPEVLKLADRLGLLIWEEIPLVNYMNPVPEFLKNSKIMIREMIRQNYNHPSVIIWGSMNEVLLWSEKAERIQVQENAEYVSKVKRYAKQLDSTVRAEDPYRYSTMAMHMGDDYDKYGLSDIPQLASYNIYNGWYSGKAAEFKSIIDEKHHQNPKQVLFISEYGAEADNRVNTEHPQRFDFTGQYQRMYHESYLSQIGQMPYLAGTAIWNQFDFSQPNVGGVSNNMNQKGMVTWDRKPKDSYYLYKANWNAEPMVYIASRDWTHRAGLAGNPSTIEVYSNLGEVTLRVNGVVVGTKKPDHIKKMVWKVNLKEGLNEISATGKSAAGLFNDHLVLNYKVYTAELERMPRPFTQLAVNVGSNTQYLDNSDHIWLEDRPYRSGGFGCTGGSPAMLNIKTVKKNTNDNPLFYTYQDDIKGYRFDVPDGTYDLELCFIEPDKIQAGERVFDVNVNGERLLEHLDLMAGYGFGVAVKKKYRISANGAGVQVAFKAIRGKAVLSGIKLKAVL</sequence>
<keyword evidence="1" id="KW-0378">Hydrolase</keyword>
<dbReference type="EMBL" id="JAVDTF010000001">
    <property type="protein sequence ID" value="MDR6783244.1"/>
    <property type="molecule type" value="Genomic_DNA"/>
</dbReference>
<reference evidence="1" key="1">
    <citation type="submission" date="2023-07" db="EMBL/GenBank/DDBJ databases">
        <title>Sorghum-associated microbial communities from plants grown in Nebraska, USA.</title>
        <authorList>
            <person name="Schachtman D."/>
        </authorList>
    </citation>
    <scope>NUCLEOTIDE SEQUENCE</scope>
    <source>
        <strain evidence="1">2697</strain>
    </source>
</reference>
<accession>A0ACC6KVH5</accession>
<proteinExistence type="predicted"/>
<keyword evidence="1" id="KW-0326">Glycosidase</keyword>
<comment type="caution">
    <text evidence="1">The sequence shown here is derived from an EMBL/GenBank/DDBJ whole genome shotgun (WGS) entry which is preliminary data.</text>
</comment>
<protein>
    <submittedName>
        <fullName evidence="1">Beta-galactosidase</fullName>
        <ecNumber evidence="1">3.2.1.23</ecNumber>
    </submittedName>
</protein>
<evidence type="ECO:0000313" key="1">
    <source>
        <dbReference type="EMBL" id="MDR6783244.1"/>
    </source>
</evidence>
<name>A0ACC6KVH5_9SPHI</name>
<gene>
    <name evidence="1" type="ORF">J2X78_001796</name>
</gene>
<keyword evidence="2" id="KW-1185">Reference proteome</keyword>
<dbReference type="Proteomes" id="UP001246858">
    <property type="component" value="Unassembled WGS sequence"/>
</dbReference>
<dbReference type="EC" id="3.2.1.23" evidence="1"/>
<organism evidence="1 2">
    <name type="scientific">Pedobacter africanus</name>
    <dbReference type="NCBI Taxonomy" id="151894"/>
    <lineage>
        <taxon>Bacteria</taxon>
        <taxon>Pseudomonadati</taxon>
        <taxon>Bacteroidota</taxon>
        <taxon>Sphingobacteriia</taxon>
        <taxon>Sphingobacteriales</taxon>
        <taxon>Sphingobacteriaceae</taxon>
        <taxon>Pedobacter</taxon>
    </lineage>
</organism>